<dbReference type="InterPro" id="IPR017972">
    <property type="entry name" value="Cyt_P450_CS"/>
</dbReference>
<dbReference type="Pfam" id="PF00067">
    <property type="entry name" value="p450"/>
    <property type="match status" value="1"/>
</dbReference>
<proteinExistence type="inferred from homology"/>
<name>A0ABY9X280_9BACT</name>
<dbReference type="RefSeq" id="WP_395807505.1">
    <property type="nucleotide sequence ID" value="NZ_CP043494.1"/>
</dbReference>
<sequence>METSQPYKTIPRISGAPLIGNLSEFRASRLDLLLRVSRECGDIGSFRIGPVEVVVISSATLANSLLVGHAEDFNGGPIGRIFVPLVGEKSLIFQDGAPHREQRKLLAPSFHPKRLAEFCQSMTRYTQEAASGWQDGQMLDMVHEMTILTMRIIGKTMFDVDFQNEAPELREAMMVTLEHLDHMSSSAPIPLSWPTARNKRARAAIATIDNSIRAMIDERRRDSTDRKDMMSSLLQVRDDAGQPIDESQIRAHIVTFFSAGHETTALALSWTWQLLARHPEVYAKVRQEVDALGGKSPGFEDLPRLSYLQQVIKESLRLHPTIFMIARAAVRDVEIDGYPIRKGQMVLIPPYCIHRNPEYFPEPERFQPERFETEREKSRPKQSYMPFGSGPHTCIGSHFAMMETQLIMATMLQQLDLELPAGEQVKPQVLTVSLRPSAYKMRVKRRSGDAPQTKVA</sequence>
<accession>A0ABY9X280</accession>
<reference evidence="2 3" key="1">
    <citation type="submission" date="2019-08" db="EMBL/GenBank/DDBJ databases">
        <title>Archangium and Cystobacter genomes.</title>
        <authorList>
            <person name="Chen I.-C.K."/>
            <person name="Wielgoss S."/>
        </authorList>
    </citation>
    <scope>NUCLEOTIDE SEQUENCE [LARGE SCALE GENOMIC DNA]</scope>
    <source>
        <strain evidence="2 3">Cbm 6</strain>
    </source>
</reference>
<evidence type="ECO:0000313" key="3">
    <source>
        <dbReference type="Proteomes" id="UP001611383"/>
    </source>
</evidence>
<dbReference type="PANTHER" id="PTHR24301">
    <property type="entry name" value="THROMBOXANE-A SYNTHASE"/>
    <property type="match status" value="1"/>
</dbReference>
<keyword evidence="1" id="KW-0503">Monooxygenase</keyword>
<comment type="similarity">
    <text evidence="1">Belongs to the cytochrome P450 family.</text>
</comment>
<protein>
    <submittedName>
        <fullName evidence="2">Cytochrome P450</fullName>
    </submittedName>
</protein>
<dbReference type="Gene3D" id="1.10.630.10">
    <property type="entry name" value="Cytochrome P450"/>
    <property type="match status" value="1"/>
</dbReference>
<dbReference type="PRINTS" id="PR00385">
    <property type="entry name" value="P450"/>
</dbReference>
<dbReference type="Proteomes" id="UP001611383">
    <property type="component" value="Chromosome"/>
</dbReference>
<dbReference type="PANTHER" id="PTHR24301:SF2">
    <property type="entry name" value="THROMBOXANE-A SYNTHASE"/>
    <property type="match status" value="1"/>
</dbReference>
<dbReference type="CDD" id="cd20620">
    <property type="entry name" value="CYP132-like"/>
    <property type="match status" value="1"/>
</dbReference>
<evidence type="ECO:0000313" key="2">
    <source>
        <dbReference type="EMBL" id="WNG49519.1"/>
    </source>
</evidence>
<keyword evidence="1" id="KW-0479">Metal-binding</keyword>
<keyword evidence="3" id="KW-1185">Reference proteome</keyword>
<dbReference type="PROSITE" id="PS00086">
    <property type="entry name" value="CYTOCHROME_P450"/>
    <property type="match status" value="1"/>
</dbReference>
<dbReference type="SUPFAM" id="SSF48264">
    <property type="entry name" value="Cytochrome P450"/>
    <property type="match status" value="1"/>
</dbReference>
<dbReference type="EMBL" id="CP043494">
    <property type="protein sequence ID" value="WNG49519.1"/>
    <property type="molecule type" value="Genomic_DNA"/>
</dbReference>
<keyword evidence="1" id="KW-0560">Oxidoreductase</keyword>
<gene>
    <name evidence="2" type="ORF">F0U60_39425</name>
</gene>
<dbReference type="InterPro" id="IPR002401">
    <property type="entry name" value="Cyt_P450_E_grp-I"/>
</dbReference>
<dbReference type="InterPro" id="IPR001128">
    <property type="entry name" value="Cyt_P450"/>
</dbReference>
<keyword evidence="1" id="KW-0408">Iron</keyword>
<evidence type="ECO:0000256" key="1">
    <source>
        <dbReference type="RuleBase" id="RU000461"/>
    </source>
</evidence>
<dbReference type="PRINTS" id="PR00463">
    <property type="entry name" value="EP450I"/>
</dbReference>
<dbReference type="InterPro" id="IPR036396">
    <property type="entry name" value="Cyt_P450_sf"/>
</dbReference>
<organism evidence="2 3">
    <name type="scientific">Archangium minus</name>
    <dbReference type="NCBI Taxonomy" id="83450"/>
    <lineage>
        <taxon>Bacteria</taxon>
        <taxon>Pseudomonadati</taxon>
        <taxon>Myxococcota</taxon>
        <taxon>Myxococcia</taxon>
        <taxon>Myxococcales</taxon>
        <taxon>Cystobacterineae</taxon>
        <taxon>Archangiaceae</taxon>
        <taxon>Archangium</taxon>
    </lineage>
</organism>
<keyword evidence="1" id="KW-0349">Heme</keyword>